<keyword evidence="1 2" id="KW-0238">DNA-binding</keyword>
<comment type="caution">
    <text evidence="4">The sequence shown here is derived from an EMBL/GenBank/DDBJ whole genome shotgun (WGS) entry which is preliminary data.</text>
</comment>
<dbReference type="EMBL" id="JBHLTG010000007">
    <property type="protein sequence ID" value="MFC0681269.1"/>
    <property type="molecule type" value="Genomic_DNA"/>
</dbReference>
<dbReference type="PROSITE" id="PS50977">
    <property type="entry name" value="HTH_TETR_2"/>
    <property type="match status" value="1"/>
</dbReference>
<dbReference type="Pfam" id="PF00440">
    <property type="entry name" value="TetR_N"/>
    <property type="match status" value="1"/>
</dbReference>
<dbReference type="Proteomes" id="UP001589896">
    <property type="component" value="Unassembled WGS sequence"/>
</dbReference>
<dbReference type="InterPro" id="IPR001647">
    <property type="entry name" value="HTH_TetR"/>
</dbReference>
<evidence type="ECO:0000256" key="2">
    <source>
        <dbReference type="PROSITE-ProRule" id="PRU00335"/>
    </source>
</evidence>
<reference evidence="4 5" key="1">
    <citation type="submission" date="2024-09" db="EMBL/GenBank/DDBJ databases">
        <authorList>
            <person name="Sun Q."/>
            <person name="Mori K."/>
        </authorList>
    </citation>
    <scope>NUCLEOTIDE SEQUENCE [LARGE SCALE GENOMIC DNA]</scope>
    <source>
        <strain evidence="4 5">KCTC 23076</strain>
    </source>
</reference>
<organism evidence="4 5">
    <name type="scientific">Lysobacter korlensis</name>
    <dbReference type="NCBI Taxonomy" id="553636"/>
    <lineage>
        <taxon>Bacteria</taxon>
        <taxon>Pseudomonadati</taxon>
        <taxon>Pseudomonadota</taxon>
        <taxon>Gammaproteobacteria</taxon>
        <taxon>Lysobacterales</taxon>
        <taxon>Lysobacteraceae</taxon>
        <taxon>Lysobacter</taxon>
    </lineage>
</organism>
<dbReference type="InterPro" id="IPR009057">
    <property type="entry name" value="Homeodomain-like_sf"/>
</dbReference>
<protein>
    <submittedName>
        <fullName evidence="4">TetR/AcrR family transcriptional regulator</fullName>
    </submittedName>
</protein>
<feature type="DNA-binding region" description="H-T-H motif" evidence="2">
    <location>
        <begin position="33"/>
        <end position="52"/>
    </location>
</feature>
<sequence length="195" mass="20921">MTSEAQPRADARRNIERILDAAETLLGRDPSASMGDIAAEAGLGRVTVYGHFGSRQALVEAVVRRALLEVDAALQDVDLSGDAGAALERLIQATWQLTVRSGRLLIAAEEALPASTIREMHQGGLEDRVRDFIASAQRRGEFRSDLPTDWFQAIFHAVVHAASTEIHAGRLEPTDATRVITATLLGALTSLQGAS</sequence>
<dbReference type="Gene3D" id="1.10.357.10">
    <property type="entry name" value="Tetracycline Repressor, domain 2"/>
    <property type="match status" value="1"/>
</dbReference>
<gene>
    <name evidence="4" type="ORF">ACFFGH_25850</name>
</gene>
<dbReference type="SUPFAM" id="SSF46689">
    <property type="entry name" value="Homeodomain-like"/>
    <property type="match status" value="1"/>
</dbReference>
<keyword evidence="5" id="KW-1185">Reference proteome</keyword>
<dbReference type="PANTHER" id="PTHR30055">
    <property type="entry name" value="HTH-TYPE TRANSCRIPTIONAL REGULATOR RUTR"/>
    <property type="match status" value="1"/>
</dbReference>
<dbReference type="PANTHER" id="PTHR30055:SF235">
    <property type="entry name" value="TRANSCRIPTIONAL REGULATORY PROTEIN"/>
    <property type="match status" value="1"/>
</dbReference>
<name>A0ABV6RWA6_9GAMM</name>
<dbReference type="InterPro" id="IPR050109">
    <property type="entry name" value="HTH-type_TetR-like_transc_reg"/>
</dbReference>
<evidence type="ECO:0000259" key="3">
    <source>
        <dbReference type="PROSITE" id="PS50977"/>
    </source>
</evidence>
<feature type="domain" description="HTH tetR-type" evidence="3">
    <location>
        <begin position="12"/>
        <end position="70"/>
    </location>
</feature>
<evidence type="ECO:0000256" key="1">
    <source>
        <dbReference type="ARBA" id="ARBA00023125"/>
    </source>
</evidence>
<proteinExistence type="predicted"/>
<dbReference type="SUPFAM" id="SSF48498">
    <property type="entry name" value="Tetracyclin repressor-like, C-terminal domain"/>
    <property type="match status" value="1"/>
</dbReference>
<dbReference type="RefSeq" id="WP_386673730.1">
    <property type="nucleotide sequence ID" value="NZ_JBHLTG010000007.1"/>
</dbReference>
<evidence type="ECO:0000313" key="4">
    <source>
        <dbReference type="EMBL" id="MFC0681269.1"/>
    </source>
</evidence>
<accession>A0ABV6RWA6</accession>
<dbReference type="InterPro" id="IPR036271">
    <property type="entry name" value="Tet_transcr_reg_TetR-rel_C_sf"/>
</dbReference>
<evidence type="ECO:0000313" key="5">
    <source>
        <dbReference type="Proteomes" id="UP001589896"/>
    </source>
</evidence>